<keyword evidence="5" id="KW-1185">Reference proteome</keyword>
<keyword evidence="2" id="KW-0472">Membrane</keyword>
<organism evidence="4 5">
    <name type="scientific">Tetradesmus obliquus</name>
    <name type="common">Green alga</name>
    <name type="synonym">Acutodesmus obliquus</name>
    <dbReference type="NCBI Taxonomy" id="3088"/>
    <lineage>
        <taxon>Eukaryota</taxon>
        <taxon>Viridiplantae</taxon>
        <taxon>Chlorophyta</taxon>
        <taxon>core chlorophytes</taxon>
        <taxon>Chlorophyceae</taxon>
        <taxon>CS clade</taxon>
        <taxon>Sphaeropleales</taxon>
        <taxon>Scenedesmaceae</taxon>
        <taxon>Tetradesmus</taxon>
    </lineage>
</organism>
<protein>
    <recommendedName>
        <fullName evidence="3">Plastocyanin-like domain-containing protein</fullName>
    </recommendedName>
</protein>
<dbReference type="Gene3D" id="2.60.40.420">
    <property type="entry name" value="Cupredoxins - blue copper proteins"/>
    <property type="match status" value="3"/>
</dbReference>
<dbReference type="PANTHER" id="PTHR11709">
    <property type="entry name" value="MULTI-COPPER OXIDASE"/>
    <property type="match status" value="1"/>
</dbReference>
<proteinExistence type="inferred from homology"/>
<dbReference type="SUPFAM" id="SSF49503">
    <property type="entry name" value="Cupredoxins"/>
    <property type="match status" value="1"/>
</dbReference>
<keyword evidence="2" id="KW-1133">Transmembrane helix</keyword>
<dbReference type="Pfam" id="PF07731">
    <property type="entry name" value="Cu-oxidase_2"/>
    <property type="match status" value="1"/>
</dbReference>
<dbReference type="EMBL" id="CP126214">
    <property type="protein sequence ID" value="WIA16527.1"/>
    <property type="molecule type" value="Genomic_DNA"/>
</dbReference>
<dbReference type="PANTHER" id="PTHR11709:SF518">
    <property type="entry name" value="MULTICOPPER OXIDASE"/>
    <property type="match status" value="1"/>
</dbReference>
<gene>
    <name evidence="4" type="ORF">OEZ85_013204</name>
</gene>
<sequence length="663" mass="72027">MVTNLHTHGMHTATGVPSQAFAASGNYTHSDNPFFKLAGGSNASVTVHIRVPHNHLPGLHWAHPHIHGSTALQTGTAHLAIIVEDDNDLWLPAEAGCADVAAVLAAAPDIILDLQLYFFKKPDPRNWSYTPTIVQSFKTLNMTDDALQKVVKVTEDLNNGNYQYMSREANNPLCCDDDTDGSSTAKAAAGRVSDAASSSTTRLISGSAAQGRGENFYLINGGYQPTIHKKSNSWARWRFLNSAAKGFIVIKLVDAATNKTAEDCEVMLLAKDGVYLQQIPRAIQGMLLSAANRAEVLVRCAGQPGKQYYLWAGDSMPFSSANFNDDEDSVADHIARHLYFKQDVLATIVITEPSNTAAAAGNGTGEGVATAKLLKGSSSSSSSSSVLTKALQDRACTPRRPPYAADLRDANLAANNVASDKWTNLTTGFRAKYLPAPLTHNMYLQWGCGVIKEADLAPGAEKSYHEFSLPDPEPLKFPLGTIVNIDMFNMEFHPVHYHINPFMIAELAEERLCSSATNSSQHVCAFTSYFEPGDYHDTLTLPMMLHSPFYEHPTAIRFQPGEFSGYSLMHCHFLQHEDTGCMSVVHWQCPTQPADQQEGPCPGFAWTVPADVDEQGKFVVAKLTNSSAQQGVKAQQSGSTVAGWRGVLGWGLMLVAFLFAVFL</sequence>
<dbReference type="Proteomes" id="UP001244341">
    <property type="component" value="Chromosome 7b"/>
</dbReference>
<reference evidence="4 5" key="1">
    <citation type="submission" date="2023-05" db="EMBL/GenBank/DDBJ databases">
        <title>A 100% complete, gapless, phased diploid assembly of the Scenedesmus obliquus UTEX 3031 genome.</title>
        <authorList>
            <person name="Biondi T.C."/>
            <person name="Hanschen E.R."/>
            <person name="Kwon T."/>
            <person name="Eng W."/>
            <person name="Kruse C.P.S."/>
            <person name="Koehler S.I."/>
            <person name="Kunde Y."/>
            <person name="Gleasner C.D."/>
            <person name="You Mak K.T."/>
            <person name="Polle J."/>
            <person name="Hovde B.T."/>
            <person name="Starkenburg S.R."/>
        </authorList>
    </citation>
    <scope>NUCLEOTIDE SEQUENCE [LARGE SCALE GENOMIC DNA]</scope>
    <source>
        <strain evidence="4 5">DOE0152z</strain>
    </source>
</reference>
<name>A0ABY8U5I6_TETOB</name>
<accession>A0ABY8U5I6</accession>
<feature type="transmembrane region" description="Helical" evidence="2">
    <location>
        <begin position="642"/>
        <end position="662"/>
    </location>
</feature>
<keyword evidence="2" id="KW-0812">Transmembrane</keyword>
<dbReference type="InterPro" id="IPR045087">
    <property type="entry name" value="Cu-oxidase_fam"/>
</dbReference>
<evidence type="ECO:0000259" key="3">
    <source>
        <dbReference type="Pfam" id="PF07731"/>
    </source>
</evidence>
<dbReference type="InterPro" id="IPR011706">
    <property type="entry name" value="Cu-oxidase_C"/>
</dbReference>
<evidence type="ECO:0000313" key="5">
    <source>
        <dbReference type="Proteomes" id="UP001244341"/>
    </source>
</evidence>
<dbReference type="InterPro" id="IPR008972">
    <property type="entry name" value="Cupredoxin"/>
</dbReference>
<comment type="similarity">
    <text evidence="1">Belongs to the multicopper oxidase family.</text>
</comment>
<evidence type="ECO:0000256" key="1">
    <source>
        <dbReference type="ARBA" id="ARBA00010609"/>
    </source>
</evidence>
<evidence type="ECO:0000313" key="4">
    <source>
        <dbReference type="EMBL" id="WIA16527.1"/>
    </source>
</evidence>
<feature type="domain" description="Plastocyanin-like" evidence="3">
    <location>
        <begin position="468"/>
        <end position="585"/>
    </location>
</feature>
<evidence type="ECO:0000256" key="2">
    <source>
        <dbReference type="SAM" id="Phobius"/>
    </source>
</evidence>